<feature type="domain" description="Peptidase A2" evidence="2">
    <location>
        <begin position="31"/>
        <end position="108"/>
    </location>
</feature>
<evidence type="ECO:0000313" key="4">
    <source>
        <dbReference type="Proteomes" id="UP000177392"/>
    </source>
</evidence>
<proteinExistence type="predicted"/>
<accession>A0A1G2K3W9</accession>
<dbReference type="InterPro" id="IPR021109">
    <property type="entry name" value="Peptidase_aspartic_dom_sf"/>
</dbReference>
<evidence type="ECO:0000256" key="1">
    <source>
        <dbReference type="ARBA" id="ARBA00022801"/>
    </source>
</evidence>
<dbReference type="PROSITE" id="PS50175">
    <property type="entry name" value="ASP_PROT_RETROV"/>
    <property type="match status" value="1"/>
</dbReference>
<dbReference type="EMBL" id="MHQB01000019">
    <property type="protein sequence ID" value="OGZ94129.1"/>
    <property type="molecule type" value="Genomic_DNA"/>
</dbReference>
<sequence>MRAVFSYFQKGRTFYPVVDIVLRNNARTLTLKALVDSGASFSVFRPEVAEYLGITIEKGKPIYLEGIGGRILGYLHNTWAVIGKKKFRCVIIFSREFTVSFSLLGRNNFFANFKITFDEKKKQVILG</sequence>
<dbReference type="GO" id="GO:0004190">
    <property type="term" value="F:aspartic-type endopeptidase activity"/>
    <property type="evidence" value="ECO:0007669"/>
    <property type="project" value="InterPro"/>
</dbReference>
<organism evidence="3 4">
    <name type="scientific">Candidatus Sungbacteria bacterium GWC2_49_10</name>
    <dbReference type="NCBI Taxonomy" id="1802263"/>
    <lineage>
        <taxon>Bacteria</taxon>
        <taxon>Candidatus Sungiibacteriota</taxon>
    </lineage>
</organism>
<dbReference type="InterPro" id="IPR001995">
    <property type="entry name" value="Peptidase_A2_cat"/>
</dbReference>
<keyword evidence="1" id="KW-0378">Hydrolase</keyword>
<dbReference type="InterPro" id="IPR001969">
    <property type="entry name" value="Aspartic_peptidase_AS"/>
</dbReference>
<evidence type="ECO:0000313" key="3">
    <source>
        <dbReference type="EMBL" id="OGZ94129.1"/>
    </source>
</evidence>
<gene>
    <name evidence="3" type="ORF">A2131_02130</name>
</gene>
<dbReference type="GO" id="GO:0006508">
    <property type="term" value="P:proteolysis"/>
    <property type="evidence" value="ECO:0007669"/>
    <property type="project" value="InterPro"/>
</dbReference>
<dbReference type="Gene3D" id="2.40.70.10">
    <property type="entry name" value="Acid Proteases"/>
    <property type="match status" value="1"/>
</dbReference>
<dbReference type="PROSITE" id="PS00141">
    <property type="entry name" value="ASP_PROTEASE"/>
    <property type="match status" value="1"/>
</dbReference>
<dbReference type="AlphaFoldDB" id="A0A1G2K3W9"/>
<reference evidence="3 4" key="1">
    <citation type="journal article" date="2016" name="Nat. Commun.">
        <title>Thousands of microbial genomes shed light on interconnected biogeochemical processes in an aquifer system.</title>
        <authorList>
            <person name="Anantharaman K."/>
            <person name="Brown C.T."/>
            <person name="Hug L.A."/>
            <person name="Sharon I."/>
            <person name="Castelle C.J."/>
            <person name="Probst A.J."/>
            <person name="Thomas B.C."/>
            <person name="Singh A."/>
            <person name="Wilkins M.J."/>
            <person name="Karaoz U."/>
            <person name="Brodie E.L."/>
            <person name="Williams K.H."/>
            <person name="Hubbard S.S."/>
            <person name="Banfield J.F."/>
        </authorList>
    </citation>
    <scope>NUCLEOTIDE SEQUENCE [LARGE SCALE GENOMIC DNA]</scope>
</reference>
<protein>
    <recommendedName>
        <fullName evidence="2">Peptidase A2 domain-containing protein</fullName>
    </recommendedName>
</protein>
<comment type="caution">
    <text evidence="3">The sequence shown here is derived from an EMBL/GenBank/DDBJ whole genome shotgun (WGS) entry which is preliminary data.</text>
</comment>
<dbReference type="Pfam" id="PF13650">
    <property type="entry name" value="Asp_protease_2"/>
    <property type="match status" value="1"/>
</dbReference>
<dbReference type="CDD" id="cd00303">
    <property type="entry name" value="retropepsin_like"/>
    <property type="match status" value="1"/>
</dbReference>
<dbReference type="Proteomes" id="UP000177392">
    <property type="component" value="Unassembled WGS sequence"/>
</dbReference>
<evidence type="ECO:0000259" key="2">
    <source>
        <dbReference type="PROSITE" id="PS50175"/>
    </source>
</evidence>
<dbReference type="SUPFAM" id="SSF50630">
    <property type="entry name" value="Acid proteases"/>
    <property type="match status" value="1"/>
</dbReference>
<name>A0A1G2K3W9_9BACT</name>